<keyword evidence="3" id="KW-0732">Signal</keyword>
<evidence type="ECO:0000256" key="3">
    <source>
        <dbReference type="ARBA" id="ARBA00022729"/>
    </source>
</evidence>
<dbReference type="EMBL" id="SWBO01000001">
    <property type="protein sequence ID" value="TKC03597.1"/>
    <property type="molecule type" value="Genomic_DNA"/>
</dbReference>
<reference evidence="9 10" key="1">
    <citation type="submission" date="2019-04" db="EMBL/GenBank/DDBJ databases">
        <title>Pedobacter sp. AR-2-6 sp. nov., isolated from Arctic soil.</title>
        <authorList>
            <person name="Dahal R.H."/>
            <person name="Kim D.-U."/>
        </authorList>
    </citation>
    <scope>NUCLEOTIDE SEQUENCE [LARGE SCALE GENOMIC DNA]</scope>
    <source>
        <strain evidence="9 10">AR-2-6</strain>
    </source>
</reference>
<evidence type="ECO:0000313" key="10">
    <source>
        <dbReference type="Proteomes" id="UP000310477"/>
    </source>
</evidence>
<dbReference type="SUPFAM" id="SSF48452">
    <property type="entry name" value="TPR-like"/>
    <property type="match status" value="1"/>
</dbReference>
<keyword evidence="4" id="KW-0472">Membrane</keyword>
<comment type="similarity">
    <text evidence="2">Belongs to the SusD family.</text>
</comment>
<dbReference type="InterPro" id="IPR012944">
    <property type="entry name" value="SusD_RagB_dom"/>
</dbReference>
<evidence type="ECO:0000259" key="8">
    <source>
        <dbReference type="Pfam" id="PF14322"/>
    </source>
</evidence>
<evidence type="ECO:0000259" key="7">
    <source>
        <dbReference type="Pfam" id="PF07980"/>
    </source>
</evidence>
<gene>
    <name evidence="9" type="ORF">FA045_01010</name>
</gene>
<dbReference type="Pfam" id="PF07980">
    <property type="entry name" value="SusD_RagB"/>
    <property type="match status" value="1"/>
</dbReference>
<dbReference type="GO" id="GO:0009279">
    <property type="term" value="C:cell outer membrane"/>
    <property type="evidence" value="ECO:0007669"/>
    <property type="project" value="UniProtKB-SubCell"/>
</dbReference>
<comment type="subcellular location">
    <subcellularLocation>
        <location evidence="1">Cell outer membrane</location>
    </subcellularLocation>
</comment>
<accession>A0A4U1CE40</accession>
<evidence type="ECO:0000256" key="6">
    <source>
        <dbReference type="SAM" id="MobiDB-lite"/>
    </source>
</evidence>
<dbReference type="Pfam" id="PF14322">
    <property type="entry name" value="SusD-like_3"/>
    <property type="match status" value="1"/>
</dbReference>
<dbReference type="InterPro" id="IPR011990">
    <property type="entry name" value="TPR-like_helical_dom_sf"/>
</dbReference>
<evidence type="ECO:0000256" key="4">
    <source>
        <dbReference type="ARBA" id="ARBA00023136"/>
    </source>
</evidence>
<organism evidence="9 10">
    <name type="scientific">Pedobacter cryotolerans</name>
    <dbReference type="NCBI Taxonomy" id="2571270"/>
    <lineage>
        <taxon>Bacteria</taxon>
        <taxon>Pseudomonadati</taxon>
        <taxon>Bacteroidota</taxon>
        <taxon>Sphingobacteriia</taxon>
        <taxon>Sphingobacteriales</taxon>
        <taxon>Sphingobacteriaceae</taxon>
        <taxon>Pedobacter</taxon>
    </lineage>
</organism>
<dbReference type="InterPro" id="IPR033985">
    <property type="entry name" value="SusD-like_N"/>
</dbReference>
<evidence type="ECO:0000256" key="2">
    <source>
        <dbReference type="ARBA" id="ARBA00006275"/>
    </source>
</evidence>
<sequence>MLTASSCKDVTDLQPNNSFSEESAFSSPARVALAITGVYSAAQAGPYTDGSNRGYPFGAANTLQQDARGEDMIAVPSFFGITYGNTYGITTANNQGMWETLYNMINRGNVVIEGVKKAATDGTIPGPLALQYEGEIRFLRAMAHHELLVHFARPYSHSAGATHLGVPYRTVAASSPAGVDANLSQARNTVKDCYDKMLEDLNFAEANLPATYTGSTLKVSRATKGAAIALKTRINLHKGDWPAVIAEGAKIISAAAPYTSPIGGYALTATPAGPFVTASNFSNTESIFSIENSTTRNSGTNGAISTMYTNTPGRALMAVSPIIYNASFWLPADLRRSSLTVVNSTKGVFSTKYPDFTTWTDANPIIRYAEVLLNVAEANARQTALSPQALALLNAVRNRAVTNVADRYTITNFTTANSLTLAILNERRIEFLAEGHRWSDIHRLANDVNFSTGGVPAKIDWAGITASAWNASVPFTGPRAITAVPYSDFKFVWPFPVTETNTNPTLKDQQNPGW</sequence>
<evidence type="ECO:0000256" key="5">
    <source>
        <dbReference type="ARBA" id="ARBA00023237"/>
    </source>
</evidence>
<proteinExistence type="inferred from homology"/>
<dbReference type="OrthoDB" id="9792139at2"/>
<keyword evidence="10" id="KW-1185">Reference proteome</keyword>
<evidence type="ECO:0000313" key="9">
    <source>
        <dbReference type="EMBL" id="TKC03597.1"/>
    </source>
</evidence>
<dbReference type="CDD" id="cd08977">
    <property type="entry name" value="SusD"/>
    <property type="match status" value="1"/>
</dbReference>
<feature type="domain" description="SusD-like N-terminal" evidence="8">
    <location>
        <begin position="25"/>
        <end position="236"/>
    </location>
</feature>
<protein>
    <submittedName>
        <fullName evidence="9">RagB/SusD family nutrient uptake outer membrane protein</fullName>
    </submittedName>
</protein>
<dbReference type="AlphaFoldDB" id="A0A4U1CE40"/>
<feature type="region of interest" description="Disordered" evidence="6">
    <location>
        <begin position="1"/>
        <end position="21"/>
    </location>
</feature>
<dbReference type="Gene3D" id="1.25.40.390">
    <property type="match status" value="1"/>
</dbReference>
<dbReference type="Proteomes" id="UP000310477">
    <property type="component" value="Unassembled WGS sequence"/>
</dbReference>
<name>A0A4U1CE40_9SPHI</name>
<evidence type="ECO:0000256" key="1">
    <source>
        <dbReference type="ARBA" id="ARBA00004442"/>
    </source>
</evidence>
<comment type="caution">
    <text evidence="9">The sequence shown here is derived from an EMBL/GenBank/DDBJ whole genome shotgun (WGS) entry which is preliminary data.</text>
</comment>
<feature type="domain" description="RagB/SusD" evidence="7">
    <location>
        <begin position="357"/>
        <end position="514"/>
    </location>
</feature>
<keyword evidence="5" id="KW-0998">Cell outer membrane</keyword>